<keyword evidence="1" id="KW-0812">Transmembrane</keyword>
<keyword evidence="3" id="KW-1185">Reference proteome</keyword>
<dbReference type="AlphaFoldDB" id="A0A2U8FN80"/>
<proteinExistence type="predicted"/>
<dbReference type="PANTHER" id="PTHR39594">
    <property type="entry name" value="PROTEIN YCHQ"/>
    <property type="match status" value="1"/>
</dbReference>
<dbReference type="EMBL" id="CP029210">
    <property type="protein sequence ID" value="AWI52377.1"/>
    <property type="molecule type" value="Genomic_DNA"/>
</dbReference>
<feature type="transmembrane region" description="Helical" evidence="1">
    <location>
        <begin position="12"/>
        <end position="35"/>
    </location>
</feature>
<sequence>MDYLTIKTLHHAAVALSATGFIARGAGMLMGAAWVRQKPARILPHIVDTALLATGITLAVMLRLDPVQTPWLGAKLLGLLGYIGLGMVALRPGRPQAVRAGAWVAALLVLGWMVSVAITKHPGGWLSALA</sequence>
<name>A0A2U8FN80_9BURK</name>
<gene>
    <name evidence="2" type="ORF">DEH84_02245</name>
</gene>
<protein>
    <submittedName>
        <fullName evidence="2">Invasion protein</fullName>
    </submittedName>
</protein>
<dbReference type="RefSeq" id="WP_109034369.1">
    <property type="nucleotide sequence ID" value="NZ_CP029210.1"/>
</dbReference>
<dbReference type="OrthoDB" id="5588650at2"/>
<reference evidence="2 3" key="1">
    <citation type="submission" date="2018-05" db="EMBL/GenBank/DDBJ databases">
        <title>complete genome sequence of Aquabacterium olei NBRC 110486.</title>
        <authorList>
            <person name="Tang B."/>
            <person name="Chang J."/>
            <person name="Zhang L."/>
            <person name="Yang H."/>
        </authorList>
    </citation>
    <scope>NUCLEOTIDE SEQUENCE [LARGE SCALE GENOMIC DNA]</scope>
    <source>
        <strain evidence="2 3">NBRC 110486</strain>
    </source>
</reference>
<feature type="transmembrane region" description="Helical" evidence="1">
    <location>
        <begin position="97"/>
        <end position="118"/>
    </location>
</feature>
<dbReference type="Pfam" id="PF04247">
    <property type="entry name" value="SirB"/>
    <property type="match status" value="1"/>
</dbReference>
<dbReference type="Proteomes" id="UP000244892">
    <property type="component" value="Chromosome"/>
</dbReference>
<keyword evidence="1" id="KW-0472">Membrane</keyword>
<dbReference type="GO" id="GO:0005886">
    <property type="term" value="C:plasma membrane"/>
    <property type="evidence" value="ECO:0007669"/>
    <property type="project" value="TreeGrafter"/>
</dbReference>
<dbReference type="KEGG" id="aon:DEH84_02245"/>
<dbReference type="InterPro" id="IPR007360">
    <property type="entry name" value="SirB"/>
</dbReference>
<organism evidence="2 3">
    <name type="scientific">Aquabacterium olei</name>
    <dbReference type="NCBI Taxonomy" id="1296669"/>
    <lineage>
        <taxon>Bacteria</taxon>
        <taxon>Pseudomonadati</taxon>
        <taxon>Pseudomonadota</taxon>
        <taxon>Betaproteobacteria</taxon>
        <taxon>Burkholderiales</taxon>
        <taxon>Aquabacterium</taxon>
    </lineage>
</organism>
<dbReference type="PANTHER" id="PTHR39594:SF1">
    <property type="entry name" value="PROTEIN YCHQ"/>
    <property type="match status" value="1"/>
</dbReference>
<dbReference type="PIRSF" id="PIRSF005610">
    <property type="entry name" value="SirB"/>
    <property type="match status" value="1"/>
</dbReference>
<evidence type="ECO:0000313" key="3">
    <source>
        <dbReference type="Proteomes" id="UP000244892"/>
    </source>
</evidence>
<feature type="transmembrane region" description="Helical" evidence="1">
    <location>
        <begin position="70"/>
        <end position="90"/>
    </location>
</feature>
<feature type="transmembrane region" description="Helical" evidence="1">
    <location>
        <begin position="42"/>
        <end position="64"/>
    </location>
</feature>
<evidence type="ECO:0000313" key="2">
    <source>
        <dbReference type="EMBL" id="AWI52377.1"/>
    </source>
</evidence>
<accession>A0A2U8FN80</accession>
<keyword evidence="1" id="KW-1133">Transmembrane helix</keyword>
<evidence type="ECO:0000256" key="1">
    <source>
        <dbReference type="SAM" id="Phobius"/>
    </source>
</evidence>